<evidence type="ECO:0000256" key="1">
    <source>
        <dbReference type="ARBA" id="ARBA00002502"/>
    </source>
</evidence>
<evidence type="ECO:0000256" key="2">
    <source>
        <dbReference type="ARBA" id="ARBA00004581"/>
    </source>
</evidence>
<keyword evidence="7" id="KW-0812">Transmembrane</keyword>
<sequence>MASLATLAAVQPVSVKGLGGSSLTGTKLSVRPCRRSLARTSIRFYFETGPAQWWRSTATKVSTSTWRIWATPPASGTCTAPTLLHPTILFRASSLRHLQLLSPREDCCSSF</sequence>
<name>A0A822Y4G5_NELNU</name>
<evidence type="ECO:0000256" key="3">
    <source>
        <dbReference type="ARBA" id="ARBA00010155"/>
    </source>
</evidence>
<accession>A0A822Y4G5</accession>
<dbReference type="AlphaFoldDB" id="A0A822Y4G5"/>
<proteinExistence type="inferred from homology"/>
<organism evidence="12 13">
    <name type="scientific">Nelumbo nucifera</name>
    <name type="common">Sacred lotus</name>
    <dbReference type="NCBI Taxonomy" id="4432"/>
    <lineage>
        <taxon>Eukaryota</taxon>
        <taxon>Viridiplantae</taxon>
        <taxon>Streptophyta</taxon>
        <taxon>Embryophyta</taxon>
        <taxon>Tracheophyta</taxon>
        <taxon>Spermatophyta</taxon>
        <taxon>Magnoliopsida</taxon>
        <taxon>Proteales</taxon>
        <taxon>Nelumbonaceae</taxon>
        <taxon>Nelumbo</taxon>
    </lineage>
</organism>
<dbReference type="GO" id="GO:0009538">
    <property type="term" value="C:photosystem I reaction center"/>
    <property type="evidence" value="ECO:0007669"/>
    <property type="project" value="UniProtKB-UniRule"/>
</dbReference>
<dbReference type="GO" id="GO:0015979">
    <property type="term" value="P:photosynthesis"/>
    <property type="evidence" value="ECO:0007669"/>
    <property type="project" value="UniProtKB-UniRule"/>
</dbReference>
<comment type="function">
    <text evidence="1">Possible role could be the docking of the LHC I antenna complex to the core complex.</text>
</comment>
<protein>
    <recommendedName>
        <fullName evidence="11">Photosystem I reaction center subunit VI</fullName>
        <shortName evidence="11">PSI-H</shortName>
    </recommendedName>
</protein>
<evidence type="ECO:0000256" key="7">
    <source>
        <dbReference type="ARBA" id="ARBA00022692"/>
    </source>
</evidence>
<dbReference type="EMBL" id="DUZY01000002">
    <property type="protein sequence ID" value="DAD26893.1"/>
    <property type="molecule type" value="Genomic_DNA"/>
</dbReference>
<dbReference type="Proteomes" id="UP000607653">
    <property type="component" value="Unassembled WGS sequence"/>
</dbReference>
<comment type="similarity">
    <text evidence="3 11">Belongs to the psaH family.</text>
</comment>
<evidence type="ECO:0000256" key="10">
    <source>
        <dbReference type="ARBA" id="ARBA00023136"/>
    </source>
</evidence>
<evidence type="ECO:0000256" key="9">
    <source>
        <dbReference type="ARBA" id="ARBA00023078"/>
    </source>
</evidence>
<comment type="function">
    <text evidence="11">Docking of the LHC I antenna complex to the core complex.</text>
</comment>
<keyword evidence="10" id="KW-0472">Membrane</keyword>
<keyword evidence="8 11" id="KW-0603">Photosystem I</keyword>
<keyword evidence="4 11" id="KW-0150">Chloroplast</keyword>
<keyword evidence="6 11" id="KW-0934">Plastid</keyword>
<gene>
    <name evidence="12" type="ORF">HUJ06_028361</name>
</gene>
<dbReference type="Pfam" id="PF03244">
    <property type="entry name" value="PSI_PsaH"/>
    <property type="match status" value="1"/>
</dbReference>
<evidence type="ECO:0000313" key="13">
    <source>
        <dbReference type="Proteomes" id="UP000607653"/>
    </source>
</evidence>
<comment type="caution">
    <text evidence="12">The sequence shown here is derived from an EMBL/GenBank/DDBJ whole genome shotgun (WGS) entry which is preliminary data.</text>
</comment>
<evidence type="ECO:0000256" key="4">
    <source>
        <dbReference type="ARBA" id="ARBA00022528"/>
    </source>
</evidence>
<evidence type="ECO:0000313" key="12">
    <source>
        <dbReference type="EMBL" id="DAD26893.1"/>
    </source>
</evidence>
<evidence type="ECO:0000256" key="11">
    <source>
        <dbReference type="RuleBase" id="RU369105"/>
    </source>
</evidence>
<reference evidence="12 13" key="1">
    <citation type="journal article" date="2020" name="Mol. Biol. Evol.">
        <title>Distinct Expression and Methylation Patterns for Genes with Different Fates following a Single Whole-Genome Duplication in Flowering Plants.</title>
        <authorList>
            <person name="Shi T."/>
            <person name="Rahmani R.S."/>
            <person name="Gugger P.F."/>
            <person name="Wang M."/>
            <person name="Li H."/>
            <person name="Zhang Y."/>
            <person name="Li Z."/>
            <person name="Wang Q."/>
            <person name="Van de Peer Y."/>
            <person name="Marchal K."/>
            <person name="Chen J."/>
        </authorList>
    </citation>
    <scope>NUCLEOTIDE SEQUENCE [LARGE SCALE GENOMIC DNA]</scope>
    <source>
        <tissue evidence="12">Leaf</tissue>
    </source>
</reference>
<keyword evidence="5 11" id="KW-0602">Photosynthesis</keyword>
<keyword evidence="13" id="KW-1185">Reference proteome</keyword>
<evidence type="ECO:0000256" key="8">
    <source>
        <dbReference type="ARBA" id="ARBA00022836"/>
    </source>
</evidence>
<keyword evidence="9 11" id="KW-0793">Thylakoid</keyword>
<evidence type="ECO:0000256" key="5">
    <source>
        <dbReference type="ARBA" id="ARBA00022531"/>
    </source>
</evidence>
<dbReference type="InterPro" id="IPR004928">
    <property type="entry name" value="PSI_PsaH"/>
</dbReference>
<dbReference type="GO" id="GO:0009535">
    <property type="term" value="C:chloroplast thylakoid membrane"/>
    <property type="evidence" value="ECO:0007669"/>
    <property type="project" value="UniProtKB-SubCell"/>
</dbReference>
<evidence type="ECO:0000256" key="6">
    <source>
        <dbReference type="ARBA" id="ARBA00022640"/>
    </source>
</evidence>
<comment type="subcellular location">
    <subcellularLocation>
        <location evidence="2 11">Plastid</location>
        <location evidence="2 11">Chloroplast thylakoid membrane</location>
        <topology evidence="2 11">Single-pass membrane protein</topology>
    </subcellularLocation>
</comment>